<name>A0ABW9Z2M9_9HYPH</name>
<dbReference type="Proteomes" id="UP000818323">
    <property type="component" value="Unassembled WGS sequence"/>
</dbReference>
<keyword evidence="1" id="KW-0472">Membrane</keyword>
<evidence type="ECO:0000313" key="2">
    <source>
        <dbReference type="EMBL" id="NBJ26767.1"/>
    </source>
</evidence>
<evidence type="ECO:0008006" key="4">
    <source>
        <dbReference type="Google" id="ProtNLM"/>
    </source>
</evidence>
<keyword evidence="1" id="KW-1133">Transmembrane helix</keyword>
<keyword evidence="3" id="KW-1185">Reference proteome</keyword>
<feature type="transmembrane region" description="Helical" evidence="1">
    <location>
        <begin position="57"/>
        <end position="78"/>
    </location>
</feature>
<dbReference type="RefSeq" id="WP_161725545.1">
    <property type="nucleotide sequence ID" value="NZ_JAAAXI010000021.1"/>
</dbReference>
<keyword evidence="1" id="KW-0812">Transmembrane</keyword>
<proteinExistence type="predicted"/>
<evidence type="ECO:0000256" key="1">
    <source>
        <dbReference type="SAM" id="Phobius"/>
    </source>
</evidence>
<gene>
    <name evidence="2" type="ORF">GR303_20720</name>
</gene>
<dbReference type="EMBL" id="JAAAXJ010000018">
    <property type="protein sequence ID" value="NBJ26767.1"/>
    <property type="molecule type" value="Genomic_DNA"/>
</dbReference>
<reference evidence="2 3" key="1">
    <citation type="submission" date="2020-01" db="EMBL/GenBank/DDBJ databases">
        <title>Microvirga sp. nov., an arsenate reduction bacterium isolated from Tibet hotspring sediments.</title>
        <authorList>
            <person name="Yuan C.-G."/>
        </authorList>
    </citation>
    <scope>NUCLEOTIDE SEQUENCE [LARGE SCALE GENOMIC DNA]</scope>
    <source>
        <strain evidence="2 3">SYSU G3D203</strain>
    </source>
</reference>
<comment type="caution">
    <text evidence="2">The sequence shown here is derived from an EMBL/GenBank/DDBJ whole genome shotgun (WGS) entry which is preliminary data.</text>
</comment>
<protein>
    <recommendedName>
        <fullName evidence="4">DUF962 domain-containing protein</fullName>
    </recommendedName>
</protein>
<sequence>MGTSSEMWTGSLNGELCEKPNCRTIVSHARETLCWLAKASNCHPKRPSYMKQYLKPYYILGFVAVAWVFSSALVFIAADNLHGPLDFVIRSIKITGLVLVVPFLLGLTLYAGFYAGAWTVLIPLLGLFALGNCLHRTGSRYAHLLIRQPVDLNWPVVRGILRHGKFPWGTQRPRS</sequence>
<feature type="transmembrane region" description="Helical" evidence="1">
    <location>
        <begin position="111"/>
        <end position="130"/>
    </location>
</feature>
<evidence type="ECO:0000313" key="3">
    <source>
        <dbReference type="Proteomes" id="UP000818323"/>
    </source>
</evidence>
<accession>A0ABW9Z2M9</accession>
<organism evidence="2 3">
    <name type="scientific">Microvirga arsenatis</name>
    <dbReference type="NCBI Taxonomy" id="2692265"/>
    <lineage>
        <taxon>Bacteria</taxon>
        <taxon>Pseudomonadati</taxon>
        <taxon>Pseudomonadota</taxon>
        <taxon>Alphaproteobacteria</taxon>
        <taxon>Hyphomicrobiales</taxon>
        <taxon>Methylobacteriaceae</taxon>
        <taxon>Microvirga</taxon>
    </lineage>
</organism>